<evidence type="ECO:0000313" key="2">
    <source>
        <dbReference type="Proteomes" id="UP001151760"/>
    </source>
</evidence>
<dbReference type="Proteomes" id="UP001151760">
    <property type="component" value="Unassembled WGS sequence"/>
</dbReference>
<comment type="caution">
    <text evidence="1">The sequence shown here is derived from an EMBL/GenBank/DDBJ whole genome shotgun (WGS) entry which is preliminary data.</text>
</comment>
<protein>
    <submittedName>
        <fullName evidence="1">Uncharacterized protein</fullName>
    </submittedName>
</protein>
<proteinExistence type="predicted"/>
<sequence length="73" mass="7964">MAGIKMSNHESNLAHLSKNATWRMGKAQGIKMIFSLEALTIKHNEVTSKDCALGNPCAWVASNRLEASSDGYK</sequence>
<reference evidence="1" key="2">
    <citation type="submission" date="2022-01" db="EMBL/GenBank/DDBJ databases">
        <authorList>
            <person name="Yamashiro T."/>
            <person name="Shiraishi A."/>
            <person name="Satake H."/>
            <person name="Nakayama K."/>
        </authorList>
    </citation>
    <scope>NUCLEOTIDE SEQUENCE</scope>
</reference>
<dbReference type="EMBL" id="BQNB010019427">
    <property type="protein sequence ID" value="GJT85195.1"/>
    <property type="molecule type" value="Genomic_DNA"/>
</dbReference>
<reference evidence="1" key="1">
    <citation type="journal article" date="2022" name="Int. J. Mol. Sci.">
        <title>Draft Genome of Tanacetum Coccineum: Genomic Comparison of Closely Related Tanacetum-Family Plants.</title>
        <authorList>
            <person name="Yamashiro T."/>
            <person name="Shiraishi A."/>
            <person name="Nakayama K."/>
            <person name="Satake H."/>
        </authorList>
    </citation>
    <scope>NUCLEOTIDE SEQUENCE</scope>
</reference>
<accession>A0ABQ5HBY8</accession>
<gene>
    <name evidence="1" type="ORF">Tco_1066912</name>
</gene>
<evidence type="ECO:0000313" key="1">
    <source>
        <dbReference type="EMBL" id="GJT85195.1"/>
    </source>
</evidence>
<keyword evidence="2" id="KW-1185">Reference proteome</keyword>
<organism evidence="1 2">
    <name type="scientific">Tanacetum coccineum</name>
    <dbReference type="NCBI Taxonomy" id="301880"/>
    <lineage>
        <taxon>Eukaryota</taxon>
        <taxon>Viridiplantae</taxon>
        <taxon>Streptophyta</taxon>
        <taxon>Embryophyta</taxon>
        <taxon>Tracheophyta</taxon>
        <taxon>Spermatophyta</taxon>
        <taxon>Magnoliopsida</taxon>
        <taxon>eudicotyledons</taxon>
        <taxon>Gunneridae</taxon>
        <taxon>Pentapetalae</taxon>
        <taxon>asterids</taxon>
        <taxon>campanulids</taxon>
        <taxon>Asterales</taxon>
        <taxon>Asteraceae</taxon>
        <taxon>Asteroideae</taxon>
        <taxon>Anthemideae</taxon>
        <taxon>Anthemidinae</taxon>
        <taxon>Tanacetum</taxon>
    </lineage>
</organism>
<name>A0ABQ5HBY8_9ASTR</name>